<gene>
    <name evidence="4" type="ORF">KF282_2240</name>
</gene>
<dbReference type="RefSeq" id="WP_058220068.1">
    <property type="nucleotide sequence ID" value="NZ_LKLN01000076.1"/>
</dbReference>
<dbReference type="Gene3D" id="3.40.630.190">
    <property type="entry name" value="LCP protein"/>
    <property type="match status" value="1"/>
</dbReference>
<dbReference type="PANTHER" id="PTHR33392:SF6">
    <property type="entry name" value="POLYISOPRENYL-TEICHOIC ACID--PEPTIDOGLYCAN TEICHOIC ACID TRANSFERASE TAGU"/>
    <property type="match status" value="1"/>
</dbReference>
<evidence type="ECO:0000256" key="2">
    <source>
        <dbReference type="SAM" id="Phobius"/>
    </source>
</evidence>
<feature type="domain" description="Cell envelope-related transcriptional attenuator" evidence="3">
    <location>
        <begin position="89"/>
        <end position="280"/>
    </location>
</feature>
<keyword evidence="2" id="KW-1133">Transmembrane helix</keyword>
<reference evidence="5" key="1">
    <citation type="submission" date="2015-10" db="EMBL/GenBank/DDBJ databases">
        <title>Draft Genome Sequences of 11 Lactococcus lactis subspecies cremoris strains.</title>
        <authorList>
            <person name="Wels M."/>
            <person name="Backus L."/>
            <person name="Boekhorst J."/>
            <person name="Dijkstra A."/>
            <person name="Beerthuizen M."/>
            <person name="Kelly W."/>
            <person name="Siezen R."/>
            <person name="Bachmann H."/>
            <person name="Van Hijum S."/>
        </authorList>
    </citation>
    <scope>NUCLEOTIDE SEQUENCE [LARGE SCALE GENOMIC DNA]</scope>
    <source>
        <strain evidence="5">KF282</strain>
    </source>
</reference>
<dbReference type="EMBL" id="LKLN01000076">
    <property type="protein sequence ID" value="KSU03036.1"/>
    <property type="molecule type" value="Genomic_DNA"/>
</dbReference>
<keyword evidence="2" id="KW-0472">Membrane</keyword>
<evidence type="ECO:0000259" key="3">
    <source>
        <dbReference type="Pfam" id="PF03816"/>
    </source>
</evidence>
<keyword evidence="2" id="KW-0812">Transmembrane</keyword>
<comment type="similarity">
    <text evidence="1">Belongs to the LytR/CpsA/Psr (LCP) family.</text>
</comment>
<evidence type="ECO:0000313" key="4">
    <source>
        <dbReference type="EMBL" id="KSU03036.1"/>
    </source>
</evidence>
<dbReference type="PANTHER" id="PTHR33392">
    <property type="entry name" value="POLYISOPRENYL-TEICHOIC ACID--PEPTIDOGLYCAN TEICHOIC ACID TRANSFERASE TAGU"/>
    <property type="match status" value="1"/>
</dbReference>
<comment type="caution">
    <text evidence="4">The sequence shown here is derived from an EMBL/GenBank/DDBJ whole genome shotgun (WGS) entry which is preliminary data.</text>
</comment>
<organism evidence="4 5">
    <name type="scientific">Lactococcus lactis subsp. lactis</name>
    <name type="common">Streptococcus lactis</name>
    <dbReference type="NCBI Taxonomy" id="1360"/>
    <lineage>
        <taxon>Bacteria</taxon>
        <taxon>Bacillati</taxon>
        <taxon>Bacillota</taxon>
        <taxon>Bacilli</taxon>
        <taxon>Lactobacillales</taxon>
        <taxon>Streptococcaceae</taxon>
        <taxon>Lactococcus</taxon>
    </lineage>
</organism>
<dbReference type="InterPro" id="IPR050922">
    <property type="entry name" value="LytR/CpsA/Psr_CW_biosynth"/>
</dbReference>
<dbReference type="Proteomes" id="UP000053058">
    <property type="component" value="Unassembled WGS sequence"/>
</dbReference>
<evidence type="ECO:0000313" key="5">
    <source>
        <dbReference type="Proteomes" id="UP000053058"/>
    </source>
</evidence>
<evidence type="ECO:0000256" key="1">
    <source>
        <dbReference type="ARBA" id="ARBA00006068"/>
    </source>
</evidence>
<dbReference type="AlphaFoldDB" id="A0A0V8CNV6"/>
<sequence length="432" mass="47374">MKRKEIRQKKKIKRSKKVYFVRFMSLFVILVVAISAVIYVQAEKTLTKTHVDTKIKSSSISAKKPLTILLMGVDTGDNSRGGADSWNGNSDSQIILTLNPRTKTTTIISVERDTMTNIEDASGKIQSTQKMNAAYPLGFNNGGLSSAVTYAMKTIGNQVGLNLNNFMIVNMDGLVNLVNDVGGVEVVNDTNGSDVYQGTDSGKITLPGSDKTVDSGAIYISNTEPEYKAYVPYLSGNPKQLINGEQALVFARDRDTLANGNYGRAAHQREVMTELMNKMLSLNSVFKYQSFLNDISSDFKTNISINLANLTALMAYKDCLDKVVSVQYQGVSQMVDGGSYEFIPENVDLAIQNIMRQANDESVTDKLDQSVITYENYFGSQTDQYYMPSATVTIKGEKSETYGVDTKGSLVKINKENAQDYVSSQGGALVAN</sequence>
<dbReference type="PATRIC" id="fig|1360.105.peg.316"/>
<proteinExistence type="inferred from homology"/>
<name>A0A0V8CNV6_LACLL</name>
<accession>A0A0V8CNV6</accession>
<protein>
    <submittedName>
        <fullName evidence="4">Cell envelope-associated transcriptional attenuator LytR-CpsA-Psr subfamily F2</fullName>
    </submittedName>
</protein>
<dbReference type="Pfam" id="PF03816">
    <property type="entry name" value="LytR_cpsA_psr"/>
    <property type="match status" value="1"/>
</dbReference>
<dbReference type="InterPro" id="IPR004474">
    <property type="entry name" value="LytR_CpsA_psr"/>
</dbReference>
<feature type="transmembrane region" description="Helical" evidence="2">
    <location>
        <begin position="20"/>
        <end position="40"/>
    </location>
</feature>